<evidence type="ECO:0000313" key="2">
    <source>
        <dbReference type="Proteomes" id="UP000002724"/>
    </source>
</evidence>
<dbReference type="AlphaFoldDB" id="B4SCA2"/>
<proteinExistence type="predicted"/>
<accession>B4SCA2</accession>
<protein>
    <submittedName>
        <fullName evidence="1">Uncharacterized protein</fullName>
    </submittedName>
</protein>
<reference evidence="1 2" key="1">
    <citation type="submission" date="2008-06" db="EMBL/GenBank/DDBJ databases">
        <title>Complete sequence of Pelodictyon phaeoclathratiforme BU-1.</title>
        <authorList>
            <consortium name="US DOE Joint Genome Institute"/>
            <person name="Lucas S."/>
            <person name="Copeland A."/>
            <person name="Lapidus A."/>
            <person name="Glavina del Rio T."/>
            <person name="Dalin E."/>
            <person name="Tice H."/>
            <person name="Bruce D."/>
            <person name="Goodwin L."/>
            <person name="Pitluck S."/>
            <person name="Schmutz J."/>
            <person name="Larimer F."/>
            <person name="Land M."/>
            <person name="Hauser L."/>
            <person name="Kyrpides N."/>
            <person name="Mikhailova N."/>
            <person name="Liu Z."/>
            <person name="Li T."/>
            <person name="Zhao F."/>
            <person name="Overmann J."/>
            <person name="Bryant D.A."/>
            <person name="Richardson P."/>
        </authorList>
    </citation>
    <scope>NUCLEOTIDE SEQUENCE [LARGE SCALE GENOMIC DNA]</scope>
    <source>
        <strain evidence="2">DSM 5477 / BU-1</strain>
    </source>
</reference>
<organism evidence="1 2">
    <name type="scientific">Pelodictyon phaeoclathratiforme (strain DSM 5477 / BU-1)</name>
    <dbReference type="NCBI Taxonomy" id="324925"/>
    <lineage>
        <taxon>Bacteria</taxon>
        <taxon>Pseudomonadati</taxon>
        <taxon>Chlorobiota</taxon>
        <taxon>Chlorobiia</taxon>
        <taxon>Chlorobiales</taxon>
        <taxon>Chlorobiaceae</taxon>
        <taxon>Chlorobium/Pelodictyon group</taxon>
        <taxon>Pelodictyon</taxon>
    </lineage>
</organism>
<evidence type="ECO:0000313" key="1">
    <source>
        <dbReference type="EMBL" id="ACF42682.1"/>
    </source>
</evidence>
<dbReference type="STRING" id="324925.Ppha_0351"/>
<dbReference type="KEGG" id="pph:Ppha_0351"/>
<sequence>MDSYQDPQHGKTYISPSLDSFGEPKRKVRIATKLIEHPESYAFAQIKNEVVLRHKEDAKTCITAKFFEDDRGIFVPATRRQWLNENF</sequence>
<dbReference type="HOGENOM" id="CLU_2480583_0_0_10"/>
<dbReference type="Proteomes" id="UP000002724">
    <property type="component" value="Chromosome"/>
</dbReference>
<gene>
    <name evidence="1" type="ordered locus">Ppha_0351</name>
</gene>
<keyword evidence="2" id="KW-1185">Reference proteome</keyword>
<name>B4SCA2_PELPB</name>
<dbReference type="EMBL" id="CP001110">
    <property type="protein sequence ID" value="ACF42682.1"/>
    <property type="molecule type" value="Genomic_DNA"/>
</dbReference>